<evidence type="ECO:0000313" key="8">
    <source>
        <dbReference type="EMBL" id="GIJ61778.1"/>
    </source>
</evidence>
<comment type="caution">
    <text evidence="8">The sequence shown here is derived from an EMBL/GenBank/DDBJ whole genome shotgun (WGS) entry which is preliminary data.</text>
</comment>
<keyword evidence="4 6" id="KW-0472">Membrane</keyword>
<organism evidence="8 9">
    <name type="scientific">Virgisporangium aurantiacum</name>
    <dbReference type="NCBI Taxonomy" id="175570"/>
    <lineage>
        <taxon>Bacteria</taxon>
        <taxon>Bacillati</taxon>
        <taxon>Actinomycetota</taxon>
        <taxon>Actinomycetes</taxon>
        <taxon>Micromonosporales</taxon>
        <taxon>Micromonosporaceae</taxon>
        <taxon>Virgisporangium</taxon>
    </lineage>
</organism>
<feature type="region of interest" description="Disordered" evidence="5">
    <location>
        <begin position="1"/>
        <end position="38"/>
    </location>
</feature>
<keyword evidence="2 6" id="KW-0812">Transmembrane</keyword>
<evidence type="ECO:0000256" key="2">
    <source>
        <dbReference type="ARBA" id="ARBA00022692"/>
    </source>
</evidence>
<keyword evidence="3 6" id="KW-1133">Transmembrane helix</keyword>
<sequence>MAAAHPPGPVPTPKPPRMAPPRFAVPPPNPLLRPTVPPYAQQPLTTVVPVAMPQPRPVSPIPYPGLPASAPPMPTGVFPVVAPGYAQGETDPLTGEPMSDRSSLTAGLLQVFLGAFGAGRLYTGHVAIALLQLVSGWFLFAFTMCAGLGFEANSVWALFWVGLAWPVIDGIVFLGYGGKDSKGRRLR</sequence>
<feature type="domain" description="TM2" evidence="7">
    <location>
        <begin position="100"/>
        <end position="141"/>
    </location>
</feature>
<protein>
    <recommendedName>
        <fullName evidence="7">TM2 domain-containing protein</fullName>
    </recommendedName>
</protein>
<dbReference type="Proteomes" id="UP000612585">
    <property type="component" value="Unassembled WGS sequence"/>
</dbReference>
<comment type="subcellular location">
    <subcellularLocation>
        <location evidence="1">Membrane</location>
        <topology evidence="1">Multi-pass membrane protein</topology>
    </subcellularLocation>
</comment>
<keyword evidence="9" id="KW-1185">Reference proteome</keyword>
<dbReference type="InterPro" id="IPR007829">
    <property type="entry name" value="TM2"/>
</dbReference>
<proteinExistence type="predicted"/>
<evidence type="ECO:0000256" key="5">
    <source>
        <dbReference type="SAM" id="MobiDB-lite"/>
    </source>
</evidence>
<feature type="transmembrane region" description="Helical" evidence="6">
    <location>
        <begin position="129"/>
        <end position="150"/>
    </location>
</feature>
<name>A0A8J3ZI05_9ACTN</name>
<dbReference type="GO" id="GO:0016020">
    <property type="term" value="C:membrane"/>
    <property type="evidence" value="ECO:0007669"/>
    <property type="project" value="UniProtKB-SubCell"/>
</dbReference>
<evidence type="ECO:0000256" key="1">
    <source>
        <dbReference type="ARBA" id="ARBA00004141"/>
    </source>
</evidence>
<gene>
    <name evidence="8" type="ORF">Vau01_092940</name>
</gene>
<accession>A0A8J3ZI05</accession>
<evidence type="ECO:0000256" key="6">
    <source>
        <dbReference type="SAM" id="Phobius"/>
    </source>
</evidence>
<dbReference type="AlphaFoldDB" id="A0A8J3ZI05"/>
<evidence type="ECO:0000313" key="9">
    <source>
        <dbReference type="Proteomes" id="UP000612585"/>
    </source>
</evidence>
<evidence type="ECO:0000256" key="4">
    <source>
        <dbReference type="ARBA" id="ARBA00023136"/>
    </source>
</evidence>
<evidence type="ECO:0000256" key="3">
    <source>
        <dbReference type="ARBA" id="ARBA00022989"/>
    </source>
</evidence>
<feature type="compositionally biased region" description="Pro residues" evidence="5">
    <location>
        <begin position="1"/>
        <end position="37"/>
    </location>
</feature>
<dbReference type="Pfam" id="PF05154">
    <property type="entry name" value="TM2"/>
    <property type="match status" value="1"/>
</dbReference>
<evidence type="ECO:0000259" key="7">
    <source>
        <dbReference type="Pfam" id="PF05154"/>
    </source>
</evidence>
<reference evidence="8" key="1">
    <citation type="submission" date="2021-01" db="EMBL/GenBank/DDBJ databases">
        <title>Whole genome shotgun sequence of Virgisporangium aurantiacum NBRC 16421.</title>
        <authorList>
            <person name="Komaki H."/>
            <person name="Tamura T."/>
        </authorList>
    </citation>
    <scope>NUCLEOTIDE SEQUENCE</scope>
    <source>
        <strain evidence="8">NBRC 16421</strain>
    </source>
</reference>
<feature type="transmembrane region" description="Helical" evidence="6">
    <location>
        <begin position="156"/>
        <end position="177"/>
    </location>
</feature>
<dbReference type="EMBL" id="BOPG01000071">
    <property type="protein sequence ID" value="GIJ61778.1"/>
    <property type="molecule type" value="Genomic_DNA"/>
</dbReference>